<reference evidence="2" key="2">
    <citation type="submission" date="2015-03" db="EMBL/GenBank/DDBJ databases">
        <authorList>
            <person name="Murphy D."/>
        </authorList>
    </citation>
    <scope>NUCLEOTIDE SEQUENCE [LARGE SCALE GENOMIC DNA]</scope>
    <source>
        <strain evidence="2">A125KOH2</strain>
    </source>
</reference>
<feature type="chain" id="PRO_5006696109" description="Secreted protein" evidence="1">
    <location>
        <begin position="18"/>
        <end position="109"/>
    </location>
</feature>
<keyword evidence="1" id="KW-0732">Signal</keyword>
<reference evidence="5" key="3">
    <citation type="submission" date="2015-03" db="EMBL/GenBank/DDBJ databases">
        <authorList>
            <consortium name="Pathogen Informatics"/>
        </authorList>
    </citation>
    <scope>NUCLEOTIDE SEQUENCE [LARGE SCALE GENOMIC DNA]</scope>
    <source>
        <strain evidence="5">A125KOH2</strain>
    </source>
</reference>
<accession>A0A0T9RAR6</accession>
<dbReference type="EMBL" id="CWJL01000044">
    <property type="protein sequence ID" value="CRY69337.1"/>
    <property type="molecule type" value="Genomic_DNA"/>
</dbReference>
<reference evidence="3 4" key="1">
    <citation type="submission" date="2015-03" db="EMBL/GenBank/DDBJ databases">
        <authorList>
            <consortium name="Pathogen Informatics"/>
            <person name="Murphy D."/>
        </authorList>
    </citation>
    <scope>NUCLEOTIDE SEQUENCE [LARGE SCALE GENOMIC DNA]</scope>
    <source>
        <strain evidence="4">type strain: CIP110230</strain>
        <strain evidence="3">Type strain: CIP110230</strain>
    </source>
</reference>
<keyword evidence="4" id="KW-1185">Reference proteome</keyword>
<dbReference type="AlphaFoldDB" id="A0A0T9RAR6"/>
<feature type="signal peptide" evidence="1">
    <location>
        <begin position="1"/>
        <end position="17"/>
    </location>
</feature>
<evidence type="ECO:0000313" key="4">
    <source>
        <dbReference type="Proteomes" id="UP000044625"/>
    </source>
</evidence>
<gene>
    <name evidence="2" type="ORF">ERS008529_04296</name>
    <name evidence="3" type="ORF">ERS137968_04489</name>
</gene>
<evidence type="ECO:0000256" key="1">
    <source>
        <dbReference type="SAM" id="SignalP"/>
    </source>
</evidence>
<organism evidence="2 5">
    <name type="scientific">Yersinia pekkanenii</name>
    <dbReference type="NCBI Taxonomy" id="1288385"/>
    <lineage>
        <taxon>Bacteria</taxon>
        <taxon>Pseudomonadati</taxon>
        <taxon>Pseudomonadota</taxon>
        <taxon>Gammaproteobacteria</taxon>
        <taxon>Enterobacterales</taxon>
        <taxon>Yersiniaceae</taxon>
        <taxon>Yersinia</taxon>
    </lineage>
</organism>
<name>A0A0T9RAR6_9GAMM</name>
<evidence type="ECO:0000313" key="5">
    <source>
        <dbReference type="Proteomes" id="UP000045840"/>
    </source>
</evidence>
<evidence type="ECO:0008006" key="6">
    <source>
        <dbReference type="Google" id="ProtNLM"/>
    </source>
</evidence>
<proteinExistence type="predicted"/>
<evidence type="ECO:0000313" key="3">
    <source>
        <dbReference type="EMBL" id="CRY69337.1"/>
    </source>
</evidence>
<sequence>MRFLWALMLFIVLPVSAAIQCGGYRLTGDGMTVINGETVTSQKITYLGAKGDDTQMKMDMAIMPARDGNMYGFQFIKRDGKAFLNVQFLQNSMDAPKIIGSFPCKKLPD</sequence>
<protein>
    <recommendedName>
        <fullName evidence="6">Secreted protein</fullName>
    </recommendedName>
</protein>
<evidence type="ECO:0000313" key="2">
    <source>
        <dbReference type="EMBL" id="CNI53515.1"/>
    </source>
</evidence>
<dbReference type="Proteomes" id="UP000045840">
    <property type="component" value="Unassembled WGS sequence"/>
</dbReference>
<dbReference type="EMBL" id="CQAZ01000062">
    <property type="protein sequence ID" value="CNI53515.1"/>
    <property type="molecule type" value="Genomic_DNA"/>
</dbReference>
<dbReference type="Proteomes" id="UP000044625">
    <property type="component" value="Unassembled WGS sequence"/>
</dbReference>
<dbReference type="RefSeq" id="WP_049615104.1">
    <property type="nucleotide sequence ID" value="NZ_CAWMMU010000044.1"/>
</dbReference>
<dbReference type="STRING" id="1288385.ERS137968_04489"/>